<name>A0A0S2TAH0_9GAMM</name>
<organism evidence="3 4">
    <name type="scientific">Candidatus Tenderia electrophaga</name>
    <dbReference type="NCBI Taxonomy" id="1748243"/>
    <lineage>
        <taxon>Bacteria</taxon>
        <taxon>Pseudomonadati</taxon>
        <taxon>Pseudomonadota</taxon>
        <taxon>Gammaproteobacteria</taxon>
        <taxon>Candidatus Tenderiales</taxon>
        <taxon>Candidatus Tenderiaceae</taxon>
        <taxon>Candidatus Tenderia</taxon>
    </lineage>
</organism>
<dbReference type="Pfam" id="PF17131">
    <property type="entry name" value="LolA_like"/>
    <property type="match status" value="1"/>
</dbReference>
<proteinExistence type="predicted"/>
<gene>
    <name evidence="3" type="ORF">Tel_02730</name>
</gene>
<evidence type="ECO:0000259" key="2">
    <source>
        <dbReference type="Pfam" id="PF17131"/>
    </source>
</evidence>
<dbReference type="AlphaFoldDB" id="A0A0S2TAH0"/>
<dbReference type="STRING" id="1748243.Tel_02730"/>
<dbReference type="EMBL" id="CP013099">
    <property type="protein sequence ID" value="ALP52144.1"/>
    <property type="molecule type" value="Genomic_DNA"/>
</dbReference>
<feature type="domain" description="Uncharacterized protein TP-0789" evidence="2">
    <location>
        <begin position="78"/>
        <end position="265"/>
    </location>
</feature>
<evidence type="ECO:0000313" key="4">
    <source>
        <dbReference type="Proteomes" id="UP000055136"/>
    </source>
</evidence>
<sequence>MKKSALFLFIVSVSTLLFPAAYAEQDVREIIRHCEYKNPGEDQRSLLTITLIDKDDNERENIYRRLWKNYHGQEGVLDKMVLFTEFPPDAKGTGFMRWGYKSSLDKMADQWLYLPHLRKVRRVSVRDPGDSFLGSDLTYGDIEDRDISDDEYKLLRHDEQDGGDIYTVEIRPKEQNSIYSKKISWYAKRSSWDDCVRVKTDYYDRQGNLLKKQRLTWQKVDDAWIWDRVTVENVQTNHKSIFTVTDVKVNIGLDDDIFTERALRKGL</sequence>
<keyword evidence="1" id="KW-0732">Signal</keyword>
<evidence type="ECO:0000256" key="1">
    <source>
        <dbReference type="SAM" id="SignalP"/>
    </source>
</evidence>
<protein>
    <recommendedName>
        <fullName evidence="2">Uncharacterized protein TP-0789 domain-containing protein</fullName>
    </recommendedName>
</protein>
<dbReference type="KEGG" id="tee:Tel_02730"/>
<dbReference type="Gene3D" id="2.50.20.10">
    <property type="entry name" value="Lipoprotein localisation LolA/LolB/LppX"/>
    <property type="match status" value="1"/>
</dbReference>
<feature type="chain" id="PRO_5006604884" description="Uncharacterized protein TP-0789 domain-containing protein" evidence="1">
    <location>
        <begin position="24"/>
        <end position="267"/>
    </location>
</feature>
<accession>A0A0S2TAH0</accession>
<dbReference type="CDD" id="cd16329">
    <property type="entry name" value="LolA_like"/>
    <property type="match status" value="1"/>
</dbReference>
<dbReference type="InterPro" id="IPR033399">
    <property type="entry name" value="TP_0789-like"/>
</dbReference>
<keyword evidence="4" id="KW-1185">Reference proteome</keyword>
<evidence type="ECO:0000313" key="3">
    <source>
        <dbReference type="EMBL" id="ALP52144.1"/>
    </source>
</evidence>
<dbReference type="Proteomes" id="UP000055136">
    <property type="component" value="Chromosome"/>
</dbReference>
<feature type="signal peptide" evidence="1">
    <location>
        <begin position="1"/>
        <end position="23"/>
    </location>
</feature>
<reference evidence="3" key="1">
    <citation type="submission" date="2015-10" db="EMBL/GenBank/DDBJ databases">
        <title>Description of Candidatus Tenderia electrophaga gen. nov, sp. nov., an Uncultivated Electroautotroph from a Biocathode Enrichment.</title>
        <authorList>
            <person name="Eddie B.J."/>
            <person name="Malanoski A.P."/>
            <person name="Wang Z."/>
            <person name="Hall R.J."/>
            <person name="Oh S.D."/>
            <person name="Heiner C."/>
            <person name="Lin B."/>
            <person name="Strycharz-Glaven S.M."/>
        </authorList>
    </citation>
    <scope>NUCLEOTIDE SEQUENCE [LARGE SCALE GENOMIC DNA]</scope>
    <source>
        <strain evidence="3">NRL1</strain>
    </source>
</reference>